<feature type="region of interest" description="Disordered" evidence="1">
    <location>
        <begin position="1"/>
        <end position="27"/>
    </location>
</feature>
<dbReference type="EMBL" id="KB632155">
    <property type="protein sequence ID" value="ERL89198.1"/>
    <property type="molecule type" value="Genomic_DNA"/>
</dbReference>
<protein>
    <submittedName>
        <fullName evidence="2">Uncharacterized protein</fullName>
    </submittedName>
</protein>
<name>U4UA17_DENPD</name>
<feature type="region of interest" description="Disordered" evidence="1">
    <location>
        <begin position="115"/>
        <end position="137"/>
    </location>
</feature>
<dbReference type="AlphaFoldDB" id="U4UA17"/>
<sequence length="608" mass="68673">MQSQPRKSGLYFNHQSRSSVKFPSKPPSQIQKSSVSIQTDIFLSVCDLSAMSVDEIKEQYSNTLKFLNNCHEFINSVFRGQAASAHLIGERSFDFRAPEVPNYFSVLEVFLARTQTPGSTDNEQTSKSEASSKMNFSPKVEEEDEQILFDLKQFLPKLPNPPNNCEEVRRLAKSSAKILCVKSSEDSKEDFHIQNPLSTSPSRLVRSGKDIIKPNGKDMKALSSTFREILKTCNEFENKSIEYLIKNDVPLNEPPIYPKHTKKATSANPKSGDRKPTGANSQEENQHATPNPLETRPKGFNLLEYALRSHQTPSQSSSSAPSSPRLSNEPSLGTLGLVPNREFFLRAASNIYSNFQVTRQSMTVLNQAQCRSPKRVNEMFKKISRETIKSESNEDFTRFIEYDDLVQGWGDDCEKDFSSCESVILNDEEFQKRNLKTTAAFSRQKLEYGRKGGRKDDKFWQGCFAHASVDPEDHLLKCNPLKLTDKDKSKANEKVLRTIGLFTEKGEIRPGVISILEEKQRQSLMQNRAKNVQFRTERKFDLEVRFNNQMMDGVTSEESFGSERNLGPPTSMTGHTESLNASSSSTVGESDIMKENARANQALIKKCN</sequence>
<evidence type="ECO:0000313" key="3">
    <source>
        <dbReference type="Proteomes" id="UP000030742"/>
    </source>
</evidence>
<dbReference type="Proteomes" id="UP000030742">
    <property type="component" value="Unassembled WGS sequence"/>
</dbReference>
<evidence type="ECO:0000256" key="1">
    <source>
        <dbReference type="SAM" id="MobiDB-lite"/>
    </source>
</evidence>
<feature type="compositionally biased region" description="Polar residues" evidence="1">
    <location>
        <begin position="115"/>
        <end position="135"/>
    </location>
</feature>
<feature type="region of interest" description="Disordered" evidence="1">
    <location>
        <begin position="191"/>
        <end position="212"/>
    </location>
</feature>
<reference evidence="2 3" key="1">
    <citation type="journal article" date="2013" name="Genome Biol.">
        <title>Draft genome of the mountain pine beetle, Dendroctonus ponderosae Hopkins, a major forest pest.</title>
        <authorList>
            <person name="Keeling C.I."/>
            <person name="Yuen M.M."/>
            <person name="Liao N.Y."/>
            <person name="Docking T.R."/>
            <person name="Chan S.K."/>
            <person name="Taylor G.A."/>
            <person name="Palmquist D.L."/>
            <person name="Jackman S.D."/>
            <person name="Nguyen A."/>
            <person name="Li M."/>
            <person name="Henderson H."/>
            <person name="Janes J.K."/>
            <person name="Zhao Y."/>
            <person name="Pandoh P."/>
            <person name="Moore R."/>
            <person name="Sperling F.A."/>
            <person name="Huber D.P."/>
            <person name="Birol I."/>
            <person name="Jones S.J."/>
            <person name="Bohlmann J."/>
        </authorList>
    </citation>
    <scope>NUCLEOTIDE SEQUENCE</scope>
</reference>
<evidence type="ECO:0000313" key="2">
    <source>
        <dbReference type="EMBL" id="ERL89198.1"/>
    </source>
</evidence>
<gene>
    <name evidence="2" type="ORF">D910_06572</name>
</gene>
<feature type="compositionally biased region" description="Polar residues" evidence="1">
    <location>
        <begin position="568"/>
        <end position="588"/>
    </location>
</feature>
<feature type="compositionally biased region" description="Low complexity" evidence="1">
    <location>
        <begin position="313"/>
        <end position="327"/>
    </location>
</feature>
<accession>U4UA17</accession>
<dbReference type="OrthoDB" id="6766811at2759"/>
<feature type="region of interest" description="Disordered" evidence="1">
    <location>
        <begin position="250"/>
        <end position="333"/>
    </location>
</feature>
<feature type="region of interest" description="Disordered" evidence="1">
    <location>
        <begin position="553"/>
        <end position="594"/>
    </location>
</feature>
<organism evidence="2 3">
    <name type="scientific">Dendroctonus ponderosae</name>
    <name type="common">Mountain pine beetle</name>
    <dbReference type="NCBI Taxonomy" id="77166"/>
    <lineage>
        <taxon>Eukaryota</taxon>
        <taxon>Metazoa</taxon>
        <taxon>Ecdysozoa</taxon>
        <taxon>Arthropoda</taxon>
        <taxon>Hexapoda</taxon>
        <taxon>Insecta</taxon>
        <taxon>Pterygota</taxon>
        <taxon>Neoptera</taxon>
        <taxon>Endopterygota</taxon>
        <taxon>Coleoptera</taxon>
        <taxon>Polyphaga</taxon>
        <taxon>Cucujiformia</taxon>
        <taxon>Curculionidae</taxon>
        <taxon>Scolytinae</taxon>
        <taxon>Dendroctonus</taxon>
    </lineage>
</organism>
<feature type="compositionally biased region" description="Polar residues" evidence="1">
    <location>
        <begin position="278"/>
        <end position="289"/>
    </location>
</feature>
<proteinExistence type="predicted"/>